<organism evidence="1 2">
    <name type="scientific">Corvus moneduloides</name>
    <name type="common">New Caledonian crow</name>
    <dbReference type="NCBI Taxonomy" id="1196302"/>
    <lineage>
        <taxon>Eukaryota</taxon>
        <taxon>Metazoa</taxon>
        <taxon>Chordata</taxon>
        <taxon>Craniata</taxon>
        <taxon>Vertebrata</taxon>
        <taxon>Euteleostomi</taxon>
        <taxon>Archelosauria</taxon>
        <taxon>Archosauria</taxon>
        <taxon>Dinosauria</taxon>
        <taxon>Saurischia</taxon>
        <taxon>Theropoda</taxon>
        <taxon>Coelurosauria</taxon>
        <taxon>Aves</taxon>
        <taxon>Neognathae</taxon>
        <taxon>Neoaves</taxon>
        <taxon>Telluraves</taxon>
        <taxon>Australaves</taxon>
        <taxon>Passeriformes</taxon>
        <taxon>Corvoidea</taxon>
        <taxon>Corvidae</taxon>
        <taxon>Corvus</taxon>
    </lineage>
</organism>
<dbReference type="Proteomes" id="UP000694553">
    <property type="component" value="Unassembled WGS sequence"/>
</dbReference>
<dbReference type="Ensembl" id="ENSCMUT00000026680.2">
    <property type="protein sequence ID" value="ENSCMUP00000024837.2"/>
    <property type="gene ID" value="ENSCMUG00000015121.2"/>
</dbReference>
<reference evidence="2" key="1">
    <citation type="submission" date="2019-10" db="EMBL/GenBank/DDBJ databases">
        <title>Corvus moneduloides (New Caledonian crow) genome, bCorMon1, primary haplotype.</title>
        <authorList>
            <person name="Rutz C."/>
            <person name="Fungtammasan C."/>
            <person name="Mountcastle J."/>
            <person name="Formenti G."/>
            <person name="Chow W."/>
            <person name="Howe K."/>
            <person name="Steele M.P."/>
            <person name="Fernandes J."/>
            <person name="Gilbert M.T.P."/>
            <person name="Fedrigo O."/>
            <person name="Jarvis E.D."/>
            <person name="Gemmell N."/>
        </authorList>
    </citation>
    <scope>NUCLEOTIDE SEQUENCE [LARGE SCALE GENOMIC DNA]</scope>
</reference>
<protein>
    <submittedName>
        <fullName evidence="1">Uncharacterized protein</fullName>
    </submittedName>
</protein>
<accession>A0A8U7NQN3</accession>
<dbReference type="AlphaFoldDB" id="A0A8C3ET76"/>
<reference evidence="1" key="2">
    <citation type="submission" date="2025-08" db="UniProtKB">
        <authorList>
            <consortium name="Ensembl"/>
        </authorList>
    </citation>
    <scope>IDENTIFICATION</scope>
</reference>
<keyword evidence="2" id="KW-1185">Reference proteome</keyword>
<evidence type="ECO:0000313" key="1">
    <source>
        <dbReference type="Ensembl" id="ENSCMUP00000024837.2"/>
    </source>
</evidence>
<reference evidence="1" key="3">
    <citation type="submission" date="2025-09" db="UniProtKB">
        <authorList>
            <consortium name="Ensembl"/>
        </authorList>
    </citation>
    <scope>IDENTIFICATION</scope>
</reference>
<accession>A0A8C3ET76</accession>
<evidence type="ECO:0000313" key="2">
    <source>
        <dbReference type="Proteomes" id="UP000694553"/>
    </source>
</evidence>
<proteinExistence type="predicted"/>
<name>A0A8C3ET76_CORMO</name>
<sequence>MGKSNSKLKPEVVEELTRKTYCECPGGCRGDAGGVMGSALPPGPAAPPGRCRGSCGAAPGEGAGSDGFCWKNSGIGLGGGKNP</sequence>